<name>A0ABD0KN13_9CAEN</name>
<evidence type="ECO:0000313" key="1">
    <source>
        <dbReference type="EMBL" id="KAK7488594.1"/>
    </source>
</evidence>
<proteinExistence type="predicted"/>
<gene>
    <name evidence="1" type="ORF">BaRGS_00020211</name>
</gene>
<feature type="non-terminal residue" evidence="1">
    <location>
        <position position="1"/>
    </location>
</feature>
<evidence type="ECO:0000313" key="2">
    <source>
        <dbReference type="Proteomes" id="UP001519460"/>
    </source>
</evidence>
<reference evidence="1 2" key="1">
    <citation type="journal article" date="2023" name="Sci. Data">
        <title>Genome assembly of the Korean intertidal mud-creeper Batillaria attramentaria.</title>
        <authorList>
            <person name="Patra A.K."/>
            <person name="Ho P.T."/>
            <person name="Jun S."/>
            <person name="Lee S.J."/>
            <person name="Kim Y."/>
            <person name="Won Y.J."/>
        </authorList>
    </citation>
    <scope>NUCLEOTIDE SEQUENCE [LARGE SCALE GENOMIC DNA]</scope>
    <source>
        <strain evidence="1">Wonlab-2016</strain>
    </source>
</reference>
<dbReference type="AlphaFoldDB" id="A0ABD0KN13"/>
<protein>
    <submittedName>
        <fullName evidence="1">Uncharacterized protein</fullName>
    </submittedName>
</protein>
<dbReference type="EMBL" id="JACVVK020000149">
    <property type="protein sequence ID" value="KAK7488594.1"/>
    <property type="molecule type" value="Genomic_DNA"/>
</dbReference>
<comment type="caution">
    <text evidence="1">The sequence shown here is derived from an EMBL/GenBank/DDBJ whole genome shotgun (WGS) entry which is preliminary data.</text>
</comment>
<organism evidence="1 2">
    <name type="scientific">Batillaria attramentaria</name>
    <dbReference type="NCBI Taxonomy" id="370345"/>
    <lineage>
        <taxon>Eukaryota</taxon>
        <taxon>Metazoa</taxon>
        <taxon>Spiralia</taxon>
        <taxon>Lophotrochozoa</taxon>
        <taxon>Mollusca</taxon>
        <taxon>Gastropoda</taxon>
        <taxon>Caenogastropoda</taxon>
        <taxon>Sorbeoconcha</taxon>
        <taxon>Cerithioidea</taxon>
        <taxon>Batillariidae</taxon>
        <taxon>Batillaria</taxon>
    </lineage>
</organism>
<sequence length="49" mass="5341">RELAELSVVSTFSARSLAFVGEVPCVISRSISQHKHGKNILWCLSGEVV</sequence>
<keyword evidence="2" id="KW-1185">Reference proteome</keyword>
<dbReference type="Proteomes" id="UP001519460">
    <property type="component" value="Unassembled WGS sequence"/>
</dbReference>
<accession>A0ABD0KN13</accession>